<accession>B8B8D2</accession>
<gene>
    <name evidence="2" type="ORF">OsI_26836</name>
</gene>
<dbReference type="AlphaFoldDB" id="B8B8D2"/>
<feature type="compositionally biased region" description="Low complexity" evidence="1">
    <location>
        <begin position="49"/>
        <end position="61"/>
    </location>
</feature>
<proteinExistence type="predicted"/>
<reference evidence="2 3" key="1">
    <citation type="journal article" date="2005" name="PLoS Biol.">
        <title>The genomes of Oryza sativa: a history of duplications.</title>
        <authorList>
            <person name="Yu J."/>
            <person name="Wang J."/>
            <person name="Lin W."/>
            <person name="Li S."/>
            <person name="Li H."/>
            <person name="Zhou J."/>
            <person name="Ni P."/>
            <person name="Dong W."/>
            <person name="Hu S."/>
            <person name="Zeng C."/>
            <person name="Zhang J."/>
            <person name="Zhang Y."/>
            <person name="Li R."/>
            <person name="Xu Z."/>
            <person name="Li S."/>
            <person name="Li X."/>
            <person name="Zheng H."/>
            <person name="Cong L."/>
            <person name="Lin L."/>
            <person name="Yin J."/>
            <person name="Geng J."/>
            <person name="Li G."/>
            <person name="Shi J."/>
            <person name="Liu J."/>
            <person name="Lv H."/>
            <person name="Li J."/>
            <person name="Wang J."/>
            <person name="Deng Y."/>
            <person name="Ran L."/>
            <person name="Shi X."/>
            <person name="Wang X."/>
            <person name="Wu Q."/>
            <person name="Li C."/>
            <person name="Ren X."/>
            <person name="Wang J."/>
            <person name="Wang X."/>
            <person name="Li D."/>
            <person name="Liu D."/>
            <person name="Zhang X."/>
            <person name="Ji Z."/>
            <person name="Zhao W."/>
            <person name="Sun Y."/>
            <person name="Zhang Z."/>
            <person name="Bao J."/>
            <person name="Han Y."/>
            <person name="Dong L."/>
            <person name="Ji J."/>
            <person name="Chen P."/>
            <person name="Wu S."/>
            <person name="Liu J."/>
            <person name="Xiao Y."/>
            <person name="Bu D."/>
            <person name="Tan J."/>
            <person name="Yang L."/>
            <person name="Ye C."/>
            <person name="Zhang J."/>
            <person name="Xu J."/>
            <person name="Zhou Y."/>
            <person name="Yu Y."/>
            <person name="Zhang B."/>
            <person name="Zhuang S."/>
            <person name="Wei H."/>
            <person name="Liu B."/>
            <person name="Lei M."/>
            <person name="Yu H."/>
            <person name="Li Y."/>
            <person name="Xu H."/>
            <person name="Wei S."/>
            <person name="He X."/>
            <person name="Fang L."/>
            <person name="Zhang Z."/>
            <person name="Zhang Y."/>
            <person name="Huang X."/>
            <person name="Su Z."/>
            <person name="Tong W."/>
            <person name="Li J."/>
            <person name="Tong Z."/>
            <person name="Li S."/>
            <person name="Ye J."/>
            <person name="Wang L."/>
            <person name="Fang L."/>
            <person name="Lei T."/>
            <person name="Chen C."/>
            <person name="Chen H."/>
            <person name="Xu Z."/>
            <person name="Li H."/>
            <person name="Huang H."/>
            <person name="Zhang F."/>
            <person name="Xu H."/>
            <person name="Li N."/>
            <person name="Zhao C."/>
            <person name="Li S."/>
            <person name="Dong L."/>
            <person name="Huang Y."/>
            <person name="Li L."/>
            <person name="Xi Y."/>
            <person name="Qi Q."/>
            <person name="Li W."/>
            <person name="Zhang B."/>
            <person name="Hu W."/>
            <person name="Zhang Y."/>
            <person name="Tian X."/>
            <person name="Jiao Y."/>
            <person name="Liang X."/>
            <person name="Jin J."/>
            <person name="Gao L."/>
            <person name="Zheng W."/>
            <person name="Hao B."/>
            <person name="Liu S."/>
            <person name="Wang W."/>
            <person name="Yuan L."/>
            <person name="Cao M."/>
            <person name="McDermott J."/>
            <person name="Samudrala R."/>
            <person name="Wang J."/>
            <person name="Wong G.K."/>
            <person name="Yang H."/>
        </authorList>
    </citation>
    <scope>NUCLEOTIDE SEQUENCE [LARGE SCALE GENOMIC DNA]</scope>
    <source>
        <strain evidence="3">cv. 93-11</strain>
    </source>
</reference>
<sequence>MARQTRREARSGSMTSSSPHPSLPSPVLPPQPHGTGAGLAAHRRQRPVSSSLRSRLSSSSLHDPIRERRLYRPHQLLHPHRRRVAAFVGLESFLAAVTTRDPSAGNNTFGALPTPVLRQFSASSPSSDDELCSPTRTGEQFRFTSNG</sequence>
<name>B8B8D2_ORYSI</name>
<feature type="region of interest" description="Disordered" evidence="1">
    <location>
        <begin position="120"/>
        <end position="147"/>
    </location>
</feature>
<dbReference type="Proteomes" id="UP000007015">
    <property type="component" value="Chromosome 7"/>
</dbReference>
<evidence type="ECO:0000313" key="2">
    <source>
        <dbReference type="EMBL" id="EEC82432.1"/>
    </source>
</evidence>
<evidence type="ECO:0000313" key="3">
    <source>
        <dbReference type="Proteomes" id="UP000007015"/>
    </source>
</evidence>
<evidence type="ECO:0000256" key="1">
    <source>
        <dbReference type="SAM" id="MobiDB-lite"/>
    </source>
</evidence>
<feature type="compositionally biased region" description="Low complexity" evidence="1">
    <location>
        <begin position="11"/>
        <end position="20"/>
    </location>
</feature>
<feature type="compositionally biased region" description="Basic and acidic residues" evidence="1">
    <location>
        <begin position="1"/>
        <end position="10"/>
    </location>
</feature>
<dbReference type="STRING" id="39946.B8B8D2"/>
<feature type="region of interest" description="Disordered" evidence="1">
    <location>
        <begin position="1"/>
        <end position="70"/>
    </location>
</feature>
<organism evidence="2 3">
    <name type="scientific">Oryza sativa subsp. indica</name>
    <name type="common">Rice</name>
    <dbReference type="NCBI Taxonomy" id="39946"/>
    <lineage>
        <taxon>Eukaryota</taxon>
        <taxon>Viridiplantae</taxon>
        <taxon>Streptophyta</taxon>
        <taxon>Embryophyta</taxon>
        <taxon>Tracheophyta</taxon>
        <taxon>Spermatophyta</taxon>
        <taxon>Magnoliopsida</taxon>
        <taxon>Liliopsida</taxon>
        <taxon>Poales</taxon>
        <taxon>Poaceae</taxon>
        <taxon>BOP clade</taxon>
        <taxon>Oryzoideae</taxon>
        <taxon>Oryzeae</taxon>
        <taxon>Oryzinae</taxon>
        <taxon>Oryza</taxon>
        <taxon>Oryza sativa</taxon>
    </lineage>
</organism>
<dbReference type="EMBL" id="CM000132">
    <property type="protein sequence ID" value="EEC82432.1"/>
    <property type="molecule type" value="Genomic_DNA"/>
</dbReference>
<feature type="compositionally biased region" description="Pro residues" evidence="1">
    <location>
        <begin position="21"/>
        <end position="32"/>
    </location>
</feature>
<keyword evidence="3" id="KW-1185">Reference proteome</keyword>
<feature type="compositionally biased region" description="Polar residues" evidence="1">
    <location>
        <begin position="134"/>
        <end position="147"/>
    </location>
</feature>
<dbReference type="Gramene" id="BGIOSGA023914-TA">
    <property type="protein sequence ID" value="BGIOSGA023914-PA"/>
    <property type="gene ID" value="BGIOSGA023914"/>
</dbReference>
<dbReference type="HOGENOM" id="CLU_1771152_0_0_1"/>
<protein>
    <submittedName>
        <fullName evidence="2">Uncharacterized protein</fullName>
    </submittedName>
</protein>